<keyword evidence="2" id="KW-0378">Hydrolase</keyword>
<reference evidence="3" key="1">
    <citation type="submission" date="2015-07" db="EMBL/GenBank/DDBJ databases">
        <title>Draft Genome Sequence of Roseovarius tolerans EL-164, a producer of N-Acylated Alanine Methyl Esters (NAMEs).</title>
        <authorList>
            <person name="Voget S."/>
            <person name="Bruns H."/>
            <person name="Wagner-Doebler I."/>
            <person name="Schulz S."/>
            <person name="Daniel R."/>
        </authorList>
    </citation>
    <scope>NUCLEOTIDE SEQUENCE [LARGE SCALE GENOMIC DNA]</scope>
    <source>
        <strain evidence="3">EL-164</strain>
    </source>
</reference>
<dbReference type="EMBL" id="LGVV01000014">
    <property type="protein sequence ID" value="KNX41992.1"/>
    <property type="molecule type" value="Genomic_DNA"/>
</dbReference>
<dbReference type="InterPro" id="IPR029058">
    <property type="entry name" value="AB_hydrolase_fold"/>
</dbReference>
<organism evidence="2 3">
    <name type="scientific">Roseovarius tolerans</name>
    <dbReference type="NCBI Taxonomy" id="74031"/>
    <lineage>
        <taxon>Bacteria</taxon>
        <taxon>Pseudomonadati</taxon>
        <taxon>Pseudomonadota</taxon>
        <taxon>Alphaproteobacteria</taxon>
        <taxon>Rhodobacterales</taxon>
        <taxon>Roseobacteraceae</taxon>
        <taxon>Roseovarius</taxon>
    </lineage>
</organism>
<dbReference type="SUPFAM" id="SSF53474">
    <property type="entry name" value="alpha/beta-Hydrolases"/>
    <property type="match status" value="1"/>
</dbReference>
<dbReference type="RefSeq" id="WP_050662394.1">
    <property type="nucleotide sequence ID" value="NZ_CP118494.1"/>
</dbReference>
<protein>
    <submittedName>
        <fullName evidence="2">2-hydroxymuconate semialdehyde hydrolase</fullName>
        <ecNumber evidence="2">3.7.1.9</ecNumber>
    </submittedName>
</protein>
<dbReference type="AlphaFoldDB" id="A0A0L6CW70"/>
<dbReference type="PRINTS" id="PR00111">
    <property type="entry name" value="ABHYDROLASE"/>
</dbReference>
<comment type="caution">
    <text evidence="2">The sequence shown here is derived from an EMBL/GenBank/DDBJ whole genome shotgun (WGS) entry which is preliminary data.</text>
</comment>
<dbReference type="GO" id="GO:0018775">
    <property type="term" value="F:2-hydroxymuconate-semialdehyde hydrolase activity"/>
    <property type="evidence" value="ECO:0007669"/>
    <property type="project" value="UniProtKB-EC"/>
</dbReference>
<dbReference type="Gene3D" id="3.40.50.1820">
    <property type="entry name" value="alpha/beta hydrolase"/>
    <property type="match status" value="1"/>
</dbReference>
<dbReference type="OrthoDB" id="7267294at2"/>
<dbReference type="Pfam" id="PF00561">
    <property type="entry name" value="Abhydrolase_1"/>
    <property type="match status" value="1"/>
</dbReference>
<proteinExistence type="predicted"/>
<dbReference type="PATRIC" id="fig|74031.6.peg.1491"/>
<gene>
    <name evidence="2" type="primary">xylF</name>
    <name evidence="2" type="ORF">ROTO_14600</name>
</gene>
<dbReference type="InterPro" id="IPR050266">
    <property type="entry name" value="AB_hydrolase_sf"/>
</dbReference>
<dbReference type="GO" id="GO:0016020">
    <property type="term" value="C:membrane"/>
    <property type="evidence" value="ECO:0007669"/>
    <property type="project" value="TreeGrafter"/>
</dbReference>
<dbReference type="InterPro" id="IPR000073">
    <property type="entry name" value="AB_hydrolase_1"/>
</dbReference>
<accession>A0A0L6CW70</accession>
<dbReference type="EC" id="3.7.1.9" evidence="2"/>
<dbReference type="PANTHER" id="PTHR43798:SF33">
    <property type="entry name" value="HYDROLASE, PUTATIVE (AFU_ORTHOLOGUE AFUA_2G14860)-RELATED"/>
    <property type="match status" value="1"/>
</dbReference>
<dbReference type="STRING" id="74031.SAMN04488077_11270"/>
<dbReference type="Proteomes" id="UP000037046">
    <property type="component" value="Unassembled WGS sequence"/>
</dbReference>
<feature type="domain" description="AB hydrolase-1" evidence="1">
    <location>
        <begin position="62"/>
        <end position="294"/>
    </location>
</feature>
<keyword evidence="3" id="KW-1185">Reference proteome</keyword>
<name>A0A0L6CW70_9RHOB</name>
<evidence type="ECO:0000259" key="1">
    <source>
        <dbReference type="Pfam" id="PF00561"/>
    </source>
</evidence>
<dbReference type="PANTHER" id="PTHR43798">
    <property type="entry name" value="MONOACYLGLYCEROL LIPASE"/>
    <property type="match status" value="1"/>
</dbReference>
<evidence type="ECO:0000313" key="3">
    <source>
        <dbReference type="Proteomes" id="UP000037046"/>
    </source>
</evidence>
<sequence>MIWLALLALVLAVLAAAPFLREMSRPEMDATVRRHAPGEFATLSRGITHYRWMGATRGPVAVCVHGLTTPSFVWQGVAQGLGAMGFRVLVYDLYGRGYSDRPDGPQDSAFFVTQLEDLLEDQGLGGDITLLGYSMGGAIATAFAALYPERLRQIVMIAPAGLGHDLGPVAQVVAKGNAFSRWLMRAVFPRVFHKGTEAERDLPSSVEGIVNLQQDELRYRGFVPAIERSMSGMLSEDLAEAHGDVAEAGVPVLAIWGREDEIIPLSAMGRLAQINRNARQEVIEGAGHGLPYTHTEEVLHAMRDLMRD</sequence>
<evidence type="ECO:0000313" key="2">
    <source>
        <dbReference type="EMBL" id="KNX41992.1"/>
    </source>
</evidence>